<protein>
    <submittedName>
        <fullName evidence="1">Uncharacterized protein</fullName>
    </submittedName>
</protein>
<accession>A0A934SDK4</accession>
<name>A0A934SDK4_9BACT</name>
<dbReference type="AlphaFoldDB" id="A0A934SDK4"/>
<gene>
    <name evidence="1" type="ORF">JIN85_17265</name>
</gene>
<dbReference type="EMBL" id="JAENIJ010000037">
    <property type="protein sequence ID" value="MBK1884172.1"/>
    <property type="molecule type" value="Genomic_DNA"/>
</dbReference>
<comment type="caution">
    <text evidence="1">The sequence shown here is derived from an EMBL/GenBank/DDBJ whole genome shotgun (WGS) entry which is preliminary data.</text>
</comment>
<dbReference type="Proteomes" id="UP000603141">
    <property type="component" value="Unassembled WGS sequence"/>
</dbReference>
<evidence type="ECO:0000313" key="2">
    <source>
        <dbReference type="Proteomes" id="UP000603141"/>
    </source>
</evidence>
<keyword evidence="2" id="KW-1185">Reference proteome</keyword>
<proteinExistence type="predicted"/>
<organism evidence="1 2">
    <name type="scientific">Luteolibacter pohnpeiensis</name>
    <dbReference type="NCBI Taxonomy" id="454153"/>
    <lineage>
        <taxon>Bacteria</taxon>
        <taxon>Pseudomonadati</taxon>
        <taxon>Verrucomicrobiota</taxon>
        <taxon>Verrucomicrobiia</taxon>
        <taxon>Verrucomicrobiales</taxon>
        <taxon>Verrucomicrobiaceae</taxon>
        <taxon>Luteolibacter</taxon>
    </lineage>
</organism>
<evidence type="ECO:0000313" key="1">
    <source>
        <dbReference type="EMBL" id="MBK1884172.1"/>
    </source>
</evidence>
<reference evidence="1" key="1">
    <citation type="submission" date="2021-01" db="EMBL/GenBank/DDBJ databases">
        <title>Modified the classification status of verrucomicrobia.</title>
        <authorList>
            <person name="Feng X."/>
        </authorList>
    </citation>
    <scope>NUCLEOTIDE SEQUENCE</scope>
    <source>
        <strain evidence="1">KCTC 22041</strain>
    </source>
</reference>
<sequence>MLAWILGCALLGGFAYVLIAMLATPGAKSSHKPLQVFHFSDGQKIEVWGVSTGRHVVQLIPENQLPFSLVDREESSRSLMLGMEVITDEKNKIPVRIKFKPNTSHAAMLIDLQLSGPSHTLLKSPYFWTEAYGGIVCDDPRFSSNSQTGEINRLNQKDETEEMLQSAMAKAGLGILLQHQDPDSGWINLYGPFLIQKKWPNRFISVLPAWRRDLKNLKFRVVLQHGEPLEFTLPNPDIHTAPAHFSPTPLPYSHDGNDFILTAKHLTKIERPGSHPFSAVDLKFAYTKTIHPGVENPEPFFPNSLVYATDEWGNSLQLTSVGPDSGLGAAFPASSKWFTLHFDYQRNEDFQQDRSRGLAIFEGTVSADGKEIQFSTLKDAKLFGITHPPTVQIGYYHDTVFIDGATKDWECFKMEYEGEFDQTSIQNYFANFQVAQTRIFIGDESRSSGLTLELGSNYSHFNDHYDFRRERMWAFPPGVLTPGTKVTIAIHPPLPDEPIEMNLPIPD</sequence>